<dbReference type="Proteomes" id="UP000823561">
    <property type="component" value="Chromosome 17"/>
</dbReference>
<sequence>MFSVLSGPIPFGIRQDSFCNFVLMCVIWIATYVCPSPLTICCANEGLLEHLYFLLCPLLSLNLSLFRSRCSWAEHRYPGRSDNDAYSSGYVCTVERQDINFETALHVPKTPQLSAQGSPRDIGYLQPSISLSSSPSISPMNPPAGTPVNAPAPLDIGGEPAYAVKTLLDSRRRRGRLQYLVDGEGYGPEEQS</sequence>
<evidence type="ECO:0000313" key="2">
    <source>
        <dbReference type="Proteomes" id="UP000823561"/>
    </source>
</evidence>
<organism evidence="1 2">
    <name type="scientific">Alosa alosa</name>
    <name type="common">allis shad</name>
    <dbReference type="NCBI Taxonomy" id="278164"/>
    <lineage>
        <taxon>Eukaryota</taxon>
        <taxon>Metazoa</taxon>
        <taxon>Chordata</taxon>
        <taxon>Craniata</taxon>
        <taxon>Vertebrata</taxon>
        <taxon>Euteleostomi</taxon>
        <taxon>Actinopterygii</taxon>
        <taxon>Neopterygii</taxon>
        <taxon>Teleostei</taxon>
        <taxon>Clupei</taxon>
        <taxon>Clupeiformes</taxon>
        <taxon>Clupeoidei</taxon>
        <taxon>Clupeidae</taxon>
        <taxon>Alosa</taxon>
    </lineage>
</organism>
<protein>
    <submittedName>
        <fullName evidence="1">Uncharacterized protein</fullName>
    </submittedName>
</protein>
<dbReference type="SUPFAM" id="SSF54160">
    <property type="entry name" value="Chromo domain-like"/>
    <property type="match status" value="1"/>
</dbReference>
<proteinExistence type="predicted"/>
<dbReference type="InterPro" id="IPR016197">
    <property type="entry name" value="Chromo-like_dom_sf"/>
</dbReference>
<gene>
    <name evidence="1" type="ORF">AALO_G00227440</name>
</gene>
<reference evidence="1 2" key="1">
    <citation type="submission" date="2020-10" db="EMBL/GenBank/DDBJ databases">
        <title>Chromosome-scale genome assembly of the Allis shad, Alosa alosa.</title>
        <authorList>
            <person name="Margot Z."/>
            <person name="Christophe K."/>
            <person name="Cabau C."/>
            <person name="Louis A."/>
            <person name="Berthelot C."/>
            <person name="Parey E."/>
            <person name="Roest Crollius H."/>
            <person name="Montfort J."/>
            <person name="Robinson-Rechavi M."/>
            <person name="Bucao C."/>
            <person name="Bouchez O."/>
            <person name="Gislard M."/>
            <person name="Lluch J."/>
            <person name="Milhes M."/>
            <person name="Lampietro C."/>
            <person name="Lopez Roques C."/>
            <person name="Donnadieu C."/>
            <person name="Braasch I."/>
            <person name="Desvignes T."/>
            <person name="Postlethwait J."/>
            <person name="Bobe J."/>
            <person name="Guiguen Y."/>
        </authorList>
    </citation>
    <scope>NUCLEOTIDE SEQUENCE [LARGE SCALE GENOMIC DNA]</scope>
    <source>
        <strain evidence="1">M-15738</strain>
        <tissue evidence="1">Blood</tissue>
    </source>
</reference>
<comment type="caution">
    <text evidence="1">The sequence shown here is derived from an EMBL/GenBank/DDBJ whole genome shotgun (WGS) entry which is preliminary data.</text>
</comment>
<dbReference type="AlphaFoldDB" id="A0AAV6G360"/>
<dbReference type="EMBL" id="JADWDJ010000017">
    <property type="protein sequence ID" value="KAG5267920.1"/>
    <property type="molecule type" value="Genomic_DNA"/>
</dbReference>
<evidence type="ECO:0000313" key="1">
    <source>
        <dbReference type="EMBL" id="KAG5267920.1"/>
    </source>
</evidence>
<accession>A0AAV6G360</accession>
<name>A0AAV6G360_9TELE</name>
<keyword evidence="2" id="KW-1185">Reference proteome</keyword>